<keyword evidence="2" id="KW-0677">Repeat</keyword>
<dbReference type="PANTHER" id="PTHR46652:SF3">
    <property type="entry name" value="LEUCINE-RICH REPEAT-CONTAINING PROTEIN 9"/>
    <property type="match status" value="1"/>
</dbReference>
<evidence type="ECO:0000256" key="1">
    <source>
        <dbReference type="ARBA" id="ARBA00022614"/>
    </source>
</evidence>
<dbReference type="PROSITE" id="PS51450">
    <property type="entry name" value="LRR"/>
    <property type="match status" value="2"/>
</dbReference>
<protein>
    <recommendedName>
        <fullName evidence="4">Leucine-rich repeat domain-containing protein</fullName>
    </recommendedName>
</protein>
<gene>
    <name evidence="3" type="ORF">METZ01_LOCUS492485</name>
</gene>
<dbReference type="InterPro" id="IPR032675">
    <property type="entry name" value="LRR_dom_sf"/>
</dbReference>
<dbReference type="Pfam" id="PF12799">
    <property type="entry name" value="LRR_4"/>
    <property type="match status" value="1"/>
</dbReference>
<accession>A0A383D5G5</accession>
<evidence type="ECO:0000256" key="2">
    <source>
        <dbReference type="ARBA" id="ARBA00022737"/>
    </source>
</evidence>
<sequence>MKHLFLSGILSTLLLALISSVNGQAVLRSTDNCRNHSPSAIATFADEDLEEIVRNTLVISTEDALTCELLSEISQLSVGSESERVIYGGTLRPSPEKPIESLGGIQNLPNLTSLSILNRLLTDISPISELTNLRFLSLHTNWISDISPLSELTDLEQLIISENPISDISPLSSLTKLRRLHVHGLYPYQLEHYLSFDDGRD</sequence>
<proteinExistence type="predicted"/>
<reference evidence="3" key="1">
    <citation type="submission" date="2018-05" db="EMBL/GenBank/DDBJ databases">
        <authorList>
            <person name="Lanie J.A."/>
            <person name="Ng W.-L."/>
            <person name="Kazmierczak K.M."/>
            <person name="Andrzejewski T.M."/>
            <person name="Davidsen T.M."/>
            <person name="Wayne K.J."/>
            <person name="Tettelin H."/>
            <person name="Glass J.I."/>
            <person name="Rusch D."/>
            <person name="Podicherti R."/>
            <person name="Tsui H.-C.T."/>
            <person name="Winkler M.E."/>
        </authorList>
    </citation>
    <scope>NUCLEOTIDE SEQUENCE</scope>
</reference>
<dbReference type="SUPFAM" id="SSF52058">
    <property type="entry name" value="L domain-like"/>
    <property type="match status" value="1"/>
</dbReference>
<dbReference type="PANTHER" id="PTHR46652">
    <property type="entry name" value="LEUCINE-RICH REPEAT AND IQ DOMAIN-CONTAINING PROTEIN 1-RELATED"/>
    <property type="match status" value="1"/>
</dbReference>
<feature type="non-terminal residue" evidence="3">
    <location>
        <position position="201"/>
    </location>
</feature>
<evidence type="ECO:0008006" key="4">
    <source>
        <dbReference type="Google" id="ProtNLM"/>
    </source>
</evidence>
<dbReference type="InterPro" id="IPR025875">
    <property type="entry name" value="Leu-rich_rpt_4"/>
</dbReference>
<keyword evidence="1" id="KW-0433">Leucine-rich repeat</keyword>
<dbReference type="AlphaFoldDB" id="A0A383D5G5"/>
<dbReference type="EMBL" id="UINC01214409">
    <property type="protein sequence ID" value="SVE39631.1"/>
    <property type="molecule type" value="Genomic_DNA"/>
</dbReference>
<dbReference type="Gene3D" id="3.80.10.10">
    <property type="entry name" value="Ribonuclease Inhibitor"/>
    <property type="match status" value="1"/>
</dbReference>
<organism evidence="3">
    <name type="scientific">marine metagenome</name>
    <dbReference type="NCBI Taxonomy" id="408172"/>
    <lineage>
        <taxon>unclassified sequences</taxon>
        <taxon>metagenomes</taxon>
        <taxon>ecological metagenomes</taxon>
    </lineage>
</organism>
<name>A0A383D5G5_9ZZZZ</name>
<evidence type="ECO:0000313" key="3">
    <source>
        <dbReference type="EMBL" id="SVE39631.1"/>
    </source>
</evidence>
<dbReference type="InterPro" id="IPR050836">
    <property type="entry name" value="SDS22/Internalin_LRR"/>
</dbReference>
<dbReference type="InterPro" id="IPR001611">
    <property type="entry name" value="Leu-rich_rpt"/>
</dbReference>